<dbReference type="GO" id="GO:0000329">
    <property type="term" value="C:fungal-type vacuole membrane"/>
    <property type="evidence" value="ECO:0007669"/>
    <property type="project" value="TreeGrafter"/>
</dbReference>
<dbReference type="AlphaFoldDB" id="A0A1E3PU13"/>
<dbReference type="InterPro" id="IPR009291">
    <property type="entry name" value="Vps62"/>
</dbReference>
<keyword evidence="2" id="KW-1185">Reference proteome</keyword>
<proteinExistence type="predicted"/>
<dbReference type="PANTHER" id="PTHR48220">
    <property type="match status" value="1"/>
</dbReference>
<dbReference type="Pfam" id="PF06101">
    <property type="entry name" value="Vps62"/>
    <property type="match status" value="1"/>
</dbReference>
<organism evidence="1 2">
    <name type="scientific">Lipomyces starkeyi NRRL Y-11557</name>
    <dbReference type="NCBI Taxonomy" id="675824"/>
    <lineage>
        <taxon>Eukaryota</taxon>
        <taxon>Fungi</taxon>
        <taxon>Dikarya</taxon>
        <taxon>Ascomycota</taxon>
        <taxon>Saccharomycotina</taxon>
        <taxon>Lipomycetes</taxon>
        <taxon>Lipomycetales</taxon>
        <taxon>Lipomycetaceae</taxon>
        <taxon>Lipomyces</taxon>
    </lineage>
</organism>
<evidence type="ECO:0008006" key="3">
    <source>
        <dbReference type="Google" id="ProtNLM"/>
    </source>
</evidence>
<accession>A0A1E3PU13</accession>
<dbReference type="Proteomes" id="UP000094385">
    <property type="component" value="Unassembled WGS sequence"/>
</dbReference>
<dbReference type="PANTHER" id="PTHR48220:SF1">
    <property type="entry name" value="VACUOLAR PROTEIN SORTING-ASSOCIATED PROTEIN 62-RELATED"/>
    <property type="match status" value="1"/>
</dbReference>
<dbReference type="EMBL" id="KV454307">
    <property type="protein sequence ID" value="ODQ68905.1"/>
    <property type="molecule type" value="Genomic_DNA"/>
</dbReference>
<gene>
    <name evidence="1" type="ORF">LIPSTDRAFT_203435</name>
</gene>
<sequence>MDSTCPTRIPSSANKSLSMWRSLLLSFVIIFRLVDAFPMIPFKIWVQDDEQDWTVKAGQIPDYVVKYAPTVHLYSEEVYLPCDWREFTANMYPVLDGKNISHNIGFPMTIYDVGRLPRNEDVYLTSTSDFDIDPDWITGIGNRPDIETGRNPAPAILIVFDKGDGWVDSFWFYFYSFNLGPFVMGGGPYGNHIGDWEHSILRFYKGQPHSLWMSAHGGGSGFTFKALEKLETDPNRPVIFSARGTHANYGSAGQHSHDLPFRMLSDFTDRGPLWDPAKNYVAYTYDGTLVCGEGDTTSANAEWLYFPGHWGDKKLDPSDPRQHFHPFEWRYIDGPTGPLWKHLDRTTVCQQPKWYNMRGTCRVRNSLEYGEGIESEGFGCAGVFDRIRPRFLGKFIRFWFWGGWGCEFIDWMWG</sequence>
<dbReference type="STRING" id="675824.A0A1E3PU13"/>
<evidence type="ECO:0000313" key="1">
    <source>
        <dbReference type="EMBL" id="ODQ68905.1"/>
    </source>
</evidence>
<dbReference type="GO" id="GO:0006623">
    <property type="term" value="P:protein targeting to vacuole"/>
    <property type="evidence" value="ECO:0007669"/>
    <property type="project" value="TreeGrafter"/>
</dbReference>
<dbReference type="OrthoDB" id="188042at2759"/>
<evidence type="ECO:0000313" key="2">
    <source>
        <dbReference type="Proteomes" id="UP000094385"/>
    </source>
</evidence>
<dbReference type="InterPro" id="IPR053102">
    <property type="entry name" value="VPS_Associated"/>
</dbReference>
<reference evidence="1 2" key="1">
    <citation type="journal article" date="2016" name="Proc. Natl. Acad. Sci. U.S.A.">
        <title>Comparative genomics of biotechnologically important yeasts.</title>
        <authorList>
            <person name="Riley R."/>
            <person name="Haridas S."/>
            <person name="Wolfe K.H."/>
            <person name="Lopes M.R."/>
            <person name="Hittinger C.T."/>
            <person name="Goeker M."/>
            <person name="Salamov A.A."/>
            <person name="Wisecaver J.H."/>
            <person name="Long T.M."/>
            <person name="Calvey C.H."/>
            <person name="Aerts A.L."/>
            <person name="Barry K.W."/>
            <person name="Choi C."/>
            <person name="Clum A."/>
            <person name="Coughlan A.Y."/>
            <person name="Deshpande S."/>
            <person name="Douglass A.P."/>
            <person name="Hanson S.J."/>
            <person name="Klenk H.-P."/>
            <person name="LaButti K.M."/>
            <person name="Lapidus A."/>
            <person name="Lindquist E.A."/>
            <person name="Lipzen A.M."/>
            <person name="Meier-Kolthoff J.P."/>
            <person name="Ohm R.A."/>
            <person name="Otillar R.P."/>
            <person name="Pangilinan J.L."/>
            <person name="Peng Y."/>
            <person name="Rokas A."/>
            <person name="Rosa C.A."/>
            <person name="Scheuner C."/>
            <person name="Sibirny A.A."/>
            <person name="Slot J.C."/>
            <person name="Stielow J.B."/>
            <person name="Sun H."/>
            <person name="Kurtzman C.P."/>
            <person name="Blackwell M."/>
            <person name="Grigoriev I.V."/>
            <person name="Jeffries T.W."/>
        </authorList>
    </citation>
    <scope>NUCLEOTIDE SEQUENCE [LARGE SCALE GENOMIC DNA]</scope>
    <source>
        <strain evidence="1 2">NRRL Y-11557</strain>
    </source>
</reference>
<name>A0A1E3PU13_LIPST</name>
<protein>
    <recommendedName>
        <fullName evidence="3">Vacuolar protein sorting-associated protein 62</fullName>
    </recommendedName>
</protein>